<sequence length="276" mass="30427">MANTVLITGASSGIGLASAKLFFEKGWNIVATMRAPEKDTELKQLDPARMLVLRLDVQDLASIAPAVDAALAKFGTIDVLLNNAGYGQFGVFEMTSREKVQEQFDVNIFGLMDVTRAVLPHFRKNKKGGIINVSSGAGHFALPMTTMYCASKFALEGFTEALAFELASQNVFVKSIVPHGGVTSTNFSERLMASAANDPRFDQDYDAFVQKTVEYLKKMGTAQTMDSIDVAQVIFEAATDGSDRLRYMVGDDKRGFIKARYPKDDQEYVAFMREFF</sequence>
<evidence type="ECO:0000313" key="5">
    <source>
        <dbReference type="EMBL" id="GBE83669.1"/>
    </source>
</evidence>
<evidence type="ECO:0000256" key="2">
    <source>
        <dbReference type="ARBA" id="ARBA00022857"/>
    </source>
</evidence>
<dbReference type="STRING" id="139825.A0A401GNC8"/>
<comment type="similarity">
    <text evidence="1 4">Belongs to the short-chain dehydrogenases/reductases (SDR) family.</text>
</comment>
<accession>A0A401GNC8</accession>
<dbReference type="FunCoup" id="A0A401GNC8">
    <property type="interactions" value="1"/>
</dbReference>
<protein>
    <submittedName>
        <fullName evidence="5">Uncharacterized oxidoreductase</fullName>
    </submittedName>
</protein>
<dbReference type="PROSITE" id="PS00061">
    <property type="entry name" value="ADH_SHORT"/>
    <property type="match status" value="1"/>
</dbReference>
<evidence type="ECO:0000256" key="1">
    <source>
        <dbReference type="ARBA" id="ARBA00006484"/>
    </source>
</evidence>
<dbReference type="InterPro" id="IPR036291">
    <property type="entry name" value="NAD(P)-bd_dom_sf"/>
</dbReference>
<reference evidence="5 6" key="1">
    <citation type="journal article" date="2018" name="Sci. Rep.">
        <title>Genome sequence of the cauliflower mushroom Sparassis crispa (Hanabiratake) and its association with beneficial usage.</title>
        <authorList>
            <person name="Kiyama R."/>
            <person name="Furutani Y."/>
            <person name="Kawaguchi K."/>
            <person name="Nakanishi T."/>
        </authorList>
    </citation>
    <scope>NUCLEOTIDE SEQUENCE [LARGE SCALE GENOMIC DNA]</scope>
</reference>
<dbReference type="PRINTS" id="PR00081">
    <property type="entry name" value="GDHRDH"/>
</dbReference>
<dbReference type="Pfam" id="PF00106">
    <property type="entry name" value="adh_short"/>
    <property type="match status" value="1"/>
</dbReference>
<dbReference type="InterPro" id="IPR020904">
    <property type="entry name" value="Sc_DH/Rdtase_CS"/>
</dbReference>
<name>A0A401GNC8_9APHY</name>
<evidence type="ECO:0000256" key="3">
    <source>
        <dbReference type="ARBA" id="ARBA00023002"/>
    </source>
</evidence>
<keyword evidence="3" id="KW-0560">Oxidoreductase</keyword>
<dbReference type="InterPro" id="IPR051911">
    <property type="entry name" value="SDR_oxidoreductase"/>
</dbReference>
<dbReference type="PANTHER" id="PTHR43976:SF16">
    <property type="entry name" value="SHORT-CHAIN DEHYDROGENASE_REDUCTASE FAMILY PROTEIN"/>
    <property type="match status" value="1"/>
</dbReference>
<dbReference type="RefSeq" id="XP_027614582.1">
    <property type="nucleotide sequence ID" value="XM_027758781.1"/>
</dbReference>
<dbReference type="PANTHER" id="PTHR43976">
    <property type="entry name" value="SHORT CHAIN DEHYDROGENASE"/>
    <property type="match status" value="1"/>
</dbReference>
<dbReference type="CDD" id="cd05374">
    <property type="entry name" value="17beta-HSD-like_SDR_c"/>
    <property type="match status" value="1"/>
</dbReference>
<evidence type="ECO:0000313" key="6">
    <source>
        <dbReference type="Proteomes" id="UP000287166"/>
    </source>
</evidence>
<gene>
    <name evidence="5" type="ORF">SCP_0507240</name>
</gene>
<dbReference type="EMBL" id="BFAD01000005">
    <property type="protein sequence ID" value="GBE83669.1"/>
    <property type="molecule type" value="Genomic_DNA"/>
</dbReference>
<dbReference type="InterPro" id="IPR002347">
    <property type="entry name" value="SDR_fam"/>
</dbReference>
<dbReference type="GeneID" id="38780586"/>
<proteinExistence type="inferred from homology"/>
<dbReference type="InParanoid" id="A0A401GNC8"/>
<dbReference type="Gene3D" id="3.40.50.720">
    <property type="entry name" value="NAD(P)-binding Rossmann-like Domain"/>
    <property type="match status" value="1"/>
</dbReference>
<dbReference type="OrthoDB" id="1274115at2759"/>
<comment type="caution">
    <text evidence="5">The sequence shown here is derived from an EMBL/GenBank/DDBJ whole genome shotgun (WGS) entry which is preliminary data.</text>
</comment>
<dbReference type="PRINTS" id="PR00080">
    <property type="entry name" value="SDRFAMILY"/>
</dbReference>
<keyword evidence="6" id="KW-1185">Reference proteome</keyword>
<dbReference type="SUPFAM" id="SSF51735">
    <property type="entry name" value="NAD(P)-binding Rossmann-fold domains"/>
    <property type="match status" value="1"/>
</dbReference>
<dbReference type="AlphaFoldDB" id="A0A401GNC8"/>
<keyword evidence="2" id="KW-0521">NADP</keyword>
<dbReference type="GO" id="GO:0016491">
    <property type="term" value="F:oxidoreductase activity"/>
    <property type="evidence" value="ECO:0007669"/>
    <property type="project" value="UniProtKB-KW"/>
</dbReference>
<dbReference type="Proteomes" id="UP000287166">
    <property type="component" value="Unassembled WGS sequence"/>
</dbReference>
<evidence type="ECO:0000256" key="4">
    <source>
        <dbReference type="RuleBase" id="RU000363"/>
    </source>
</evidence>
<organism evidence="5 6">
    <name type="scientific">Sparassis crispa</name>
    <dbReference type="NCBI Taxonomy" id="139825"/>
    <lineage>
        <taxon>Eukaryota</taxon>
        <taxon>Fungi</taxon>
        <taxon>Dikarya</taxon>
        <taxon>Basidiomycota</taxon>
        <taxon>Agaricomycotina</taxon>
        <taxon>Agaricomycetes</taxon>
        <taxon>Polyporales</taxon>
        <taxon>Sparassidaceae</taxon>
        <taxon>Sparassis</taxon>
    </lineage>
</organism>